<gene>
    <name evidence="2" type="ORF">Pme01_15100</name>
</gene>
<dbReference type="AlphaFoldDB" id="A0A8J3T7Y7"/>
<keyword evidence="3" id="KW-1185">Reference proteome</keyword>
<dbReference type="InterPro" id="IPR014729">
    <property type="entry name" value="Rossmann-like_a/b/a_fold"/>
</dbReference>
<reference evidence="2" key="1">
    <citation type="submission" date="2021-01" db="EMBL/GenBank/DDBJ databases">
        <title>Whole genome shotgun sequence of Planosporangium mesophilum NBRC 109066.</title>
        <authorList>
            <person name="Komaki H."/>
            <person name="Tamura T."/>
        </authorList>
    </citation>
    <scope>NUCLEOTIDE SEQUENCE</scope>
    <source>
        <strain evidence="2">NBRC 109066</strain>
    </source>
</reference>
<dbReference type="InterPro" id="IPR006016">
    <property type="entry name" value="UspA"/>
</dbReference>
<feature type="domain" description="UspA" evidence="1">
    <location>
        <begin position="10"/>
        <end position="152"/>
    </location>
</feature>
<dbReference type="Pfam" id="PF00582">
    <property type="entry name" value="Usp"/>
    <property type="match status" value="1"/>
</dbReference>
<dbReference type="SUPFAM" id="SSF52402">
    <property type="entry name" value="Adenine nucleotide alpha hydrolases-like"/>
    <property type="match status" value="1"/>
</dbReference>
<accession>A0A8J3T7Y7</accession>
<dbReference type="RefSeq" id="WP_168117307.1">
    <property type="nucleotide sequence ID" value="NZ_BOON01000014.1"/>
</dbReference>
<sequence>MSEERRSELIVVGLTGDGDDDWTVLAEGLREASRRALPLCVVHALGTSDYTPGPAFEAAIGQTAATQAARESAVRRDLQQHIDRLVADVAPAVVTDCKVVYGDPATVILEAARGPGLIVIGAGQPGRGSPLLLGRVCQDVTVHARCPVLVVPPTERAPIPEAAAAAAEQPGVCR</sequence>
<name>A0A8J3T7Y7_9ACTN</name>
<organism evidence="2 3">
    <name type="scientific">Planosporangium mesophilum</name>
    <dbReference type="NCBI Taxonomy" id="689768"/>
    <lineage>
        <taxon>Bacteria</taxon>
        <taxon>Bacillati</taxon>
        <taxon>Actinomycetota</taxon>
        <taxon>Actinomycetes</taxon>
        <taxon>Micromonosporales</taxon>
        <taxon>Micromonosporaceae</taxon>
        <taxon>Planosporangium</taxon>
    </lineage>
</organism>
<proteinExistence type="predicted"/>
<evidence type="ECO:0000313" key="2">
    <source>
        <dbReference type="EMBL" id="GII21913.1"/>
    </source>
</evidence>
<dbReference type="Gene3D" id="3.40.50.620">
    <property type="entry name" value="HUPs"/>
    <property type="match status" value="1"/>
</dbReference>
<dbReference type="CDD" id="cd00293">
    <property type="entry name" value="USP-like"/>
    <property type="match status" value="1"/>
</dbReference>
<evidence type="ECO:0000259" key="1">
    <source>
        <dbReference type="Pfam" id="PF00582"/>
    </source>
</evidence>
<dbReference type="EMBL" id="BOON01000014">
    <property type="protein sequence ID" value="GII21913.1"/>
    <property type="molecule type" value="Genomic_DNA"/>
</dbReference>
<comment type="caution">
    <text evidence="2">The sequence shown here is derived from an EMBL/GenBank/DDBJ whole genome shotgun (WGS) entry which is preliminary data.</text>
</comment>
<dbReference type="Proteomes" id="UP000599074">
    <property type="component" value="Unassembled WGS sequence"/>
</dbReference>
<protein>
    <recommendedName>
        <fullName evidence="1">UspA domain-containing protein</fullName>
    </recommendedName>
</protein>
<evidence type="ECO:0000313" key="3">
    <source>
        <dbReference type="Proteomes" id="UP000599074"/>
    </source>
</evidence>